<dbReference type="OrthoDB" id="7647635at2759"/>
<evidence type="ECO:0000313" key="3">
    <source>
        <dbReference type="Proteomes" id="UP000752696"/>
    </source>
</evidence>
<organism evidence="2 3">
    <name type="scientific">Heterotrigona itama</name>
    <dbReference type="NCBI Taxonomy" id="395501"/>
    <lineage>
        <taxon>Eukaryota</taxon>
        <taxon>Metazoa</taxon>
        <taxon>Ecdysozoa</taxon>
        <taxon>Arthropoda</taxon>
        <taxon>Hexapoda</taxon>
        <taxon>Insecta</taxon>
        <taxon>Pterygota</taxon>
        <taxon>Neoptera</taxon>
        <taxon>Endopterygota</taxon>
        <taxon>Hymenoptera</taxon>
        <taxon>Apocrita</taxon>
        <taxon>Aculeata</taxon>
        <taxon>Apoidea</taxon>
        <taxon>Anthophila</taxon>
        <taxon>Apidae</taxon>
        <taxon>Heterotrigona</taxon>
    </lineage>
</organism>
<feature type="non-terminal residue" evidence="2">
    <location>
        <position position="1"/>
    </location>
</feature>
<evidence type="ECO:0000256" key="1">
    <source>
        <dbReference type="SAM" id="MobiDB-lite"/>
    </source>
</evidence>
<reference evidence="2" key="1">
    <citation type="submission" date="2020-07" db="EMBL/GenBank/DDBJ databases">
        <authorList>
            <person name="Nazaruddin N."/>
        </authorList>
    </citation>
    <scope>NUCLEOTIDE SEQUENCE</scope>
</reference>
<feature type="region of interest" description="Disordered" evidence="1">
    <location>
        <begin position="1"/>
        <end position="31"/>
    </location>
</feature>
<comment type="caution">
    <text evidence="2">The sequence shown here is derived from an EMBL/GenBank/DDBJ whole genome shotgun (WGS) entry which is preliminary data.</text>
</comment>
<evidence type="ECO:0000313" key="2">
    <source>
        <dbReference type="EMBL" id="CAD1479435.1"/>
    </source>
</evidence>
<evidence type="ECO:0008006" key="4">
    <source>
        <dbReference type="Google" id="ProtNLM"/>
    </source>
</evidence>
<dbReference type="EMBL" id="CAJDYZ010011433">
    <property type="protein sequence ID" value="CAD1479435.1"/>
    <property type="molecule type" value="Genomic_DNA"/>
</dbReference>
<keyword evidence="3" id="KW-1185">Reference proteome</keyword>
<protein>
    <recommendedName>
        <fullName evidence="4">Hymenoptaecin</fullName>
    </recommendedName>
</protein>
<dbReference type="AlphaFoldDB" id="A0A6V7HIL3"/>
<proteinExistence type="predicted"/>
<dbReference type="Proteomes" id="UP000752696">
    <property type="component" value="Unassembled WGS sequence"/>
</dbReference>
<accession>A0A6V7HIL3</accession>
<sequence length="118" mass="13028">GSPRFRRDDGRGSVGIRVEKPLSGPERRPSLDVDYNHRIYDKNGWNANAFGGANIRPGQSAQPHVGLNFERNFRNGFIGGSGQAQRLPGGRISPGFGVHGGFRFRRDVNDVESEEMGY</sequence>
<name>A0A6V7HIL3_9HYME</name>
<gene>
    <name evidence="2" type="ORF">MHI_LOCUS859049</name>
</gene>